<protein>
    <submittedName>
        <fullName evidence="1">Uncharacterized protein</fullName>
    </submittedName>
</protein>
<accession>A0A9D2IVN8</accession>
<dbReference type="Proteomes" id="UP000824044">
    <property type="component" value="Unassembled WGS sequence"/>
</dbReference>
<proteinExistence type="predicted"/>
<reference evidence="1" key="1">
    <citation type="journal article" date="2021" name="PeerJ">
        <title>Extensive microbial diversity within the chicken gut microbiome revealed by metagenomics and culture.</title>
        <authorList>
            <person name="Gilroy R."/>
            <person name="Ravi A."/>
            <person name="Getino M."/>
            <person name="Pursley I."/>
            <person name="Horton D.L."/>
            <person name="Alikhan N.F."/>
            <person name="Baker D."/>
            <person name="Gharbi K."/>
            <person name="Hall N."/>
            <person name="Watson M."/>
            <person name="Adriaenssens E.M."/>
            <person name="Foster-Nyarko E."/>
            <person name="Jarju S."/>
            <person name="Secka A."/>
            <person name="Antonio M."/>
            <person name="Oren A."/>
            <person name="Chaudhuri R.R."/>
            <person name="La Ragione R."/>
            <person name="Hildebrand F."/>
            <person name="Pallen M.J."/>
        </authorList>
    </citation>
    <scope>NUCLEOTIDE SEQUENCE</scope>
    <source>
        <strain evidence="1">CHK33-5263</strain>
    </source>
</reference>
<evidence type="ECO:0000313" key="2">
    <source>
        <dbReference type="Proteomes" id="UP000824044"/>
    </source>
</evidence>
<dbReference type="AlphaFoldDB" id="A0A9D2IVN8"/>
<organism evidence="1 2">
    <name type="scientific">Candidatus Gallimonas intestinigallinarum</name>
    <dbReference type="NCBI Taxonomy" id="2838604"/>
    <lineage>
        <taxon>Bacteria</taxon>
        <taxon>Bacillati</taxon>
        <taxon>Bacillota</taxon>
        <taxon>Clostridia</taxon>
        <taxon>Candidatus Gallimonas</taxon>
    </lineage>
</organism>
<sequence>MRIVDWRTTKIDIQMSGDLVRTKDEWLERGGEYQGSLGAANKAGYFSIRQCENMRQPVGLEELNAARDFAMIKMNGGHYLLRDGRRKCPCIPVFYRNRRPLA</sequence>
<evidence type="ECO:0000313" key="1">
    <source>
        <dbReference type="EMBL" id="HIZ24931.1"/>
    </source>
</evidence>
<reference evidence="1" key="2">
    <citation type="submission" date="2021-04" db="EMBL/GenBank/DDBJ databases">
        <authorList>
            <person name="Gilroy R."/>
        </authorList>
    </citation>
    <scope>NUCLEOTIDE SEQUENCE</scope>
    <source>
        <strain evidence="1">CHK33-5263</strain>
    </source>
</reference>
<gene>
    <name evidence="1" type="ORF">H9812_05630</name>
</gene>
<name>A0A9D2IVN8_9FIRM</name>
<dbReference type="EMBL" id="DXBS01000109">
    <property type="protein sequence ID" value="HIZ24931.1"/>
    <property type="molecule type" value="Genomic_DNA"/>
</dbReference>
<comment type="caution">
    <text evidence="1">The sequence shown here is derived from an EMBL/GenBank/DDBJ whole genome shotgun (WGS) entry which is preliminary data.</text>
</comment>